<organism evidence="3 4">
    <name type="scientific">Pseudaminobacter salicylatoxidans</name>
    <dbReference type="NCBI Taxonomy" id="93369"/>
    <lineage>
        <taxon>Bacteria</taxon>
        <taxon>Pseudomonadati</taxon>
        <taxon>Pseudomonadota</taxon>
        <taxon>Alphaproteobacteria</taxon>
        <taxon>Hyphomicrobiales</taxon>
        <taxon>Phyllobacteriaceae</taxon>
        <taxon>Pseudaminobacter</taxon>
    </lineage>
</organism>
<dbReference type="PROSITE" id="PS51781">
    <property type="entry name" value="SH3B"/>
    <property type="match status" value="1"/>
</dbReference>
<keyword evidence="4" id="KW-1185">Reference proteome</keyword>
<evidence type="ECO:0000259" key="2">
    <source>
        <dbReference type="PROSITE" id="PS51781"/>
    </source>
</evidence>
<proteinExistence type="predicted"/>
<reference evidence="3 4" key="1">
    <citation type="submission" date="2018-05" db="EMBL/GenBank/DDBJ databases">
        <title>Genomic Encyclopedia of Type Strains, Phase IV (KMG-IV): sequencing the most valuable type-strain genomes for metagenomic binning, comparative biology and taxonomic classification.</title>
        <authorList>
            <person name="Goeker M."/>
        </authorList>
    </citation>
    <scope>NUCLEOTIDE SEQUENCE [LARGE SCALE GENOMIC DNA]</scope>
    <source>
        <strain evidence="3 4">DSM 6986</strain>
    </source>
</reference>
<dbReference type="Proteomes" id="UP000245396">
    <property type="component" value="Unassembled WGS sequence"/>
</dbReference>
<feature type="domain" description="SH3b" evidence="2">
    <location>
        <begin position="102"/>
        <end position="164"/>
    </location>
</feature>
<evidence type="ECO:0000256" key="1">
    <source>
        <dbReference type="SAM" id="MobiDB-lite"/>
    </source>
</evidence>
<evidence type="ECO:0000313" key="3">
    <source>
        <dbReference type="EMBL" id="PWJ84018.1"/>
    </source>
</evidence>
<name>A0A316C324_PSESE</name>
<dbReference type="AlphaFoldDB" id="A0A316C324"/>
<protein>
    <submittedName>
        <fullName evidence="3">SH3 domain-containing protein</fullName>
    </submittedName>
</protein>
<dbReference type="EMBL" id="QGGG01000007">
    <property type="protein sequence ID" value="PWJ84018.1"/>
    <property type="molecule type" value="Genomic_DNA"/>
</dbReference>
<evidence type="ECO:0000313" key="4">
    <source>
        <dbReference type="Proteomes" id="UP000245396"/>
    </source>
</evidence>
<accession>A0A316C324</accession>
<dbReference type="Pfam" id="PF08239">
    <property type="entry name" value="SH3_3"/>
    <property type="match status" value="1"/>
</dbReference>
<sequence length="262" mass="27820">MAGFALPKLRWLLIGAVGAGIWAMTQEPPAQRKTQTHRPVATAPHKADPKRQSAAAVAPAQKPAASPTPSTPKAIVPPSMRPSELVTSSVTRPEHPLPRQAPDNALYTTTRVNMRGTAGVSAPIVATLNVGEAVKPILRDGKWQLVSARGRKGWILADYLHPASPEAPRPSAGVGAAGKPVAQAAVRTVPPASIRPQGYTPPRPQTDALFSGVKSLFGARKPIRAPQEGDCQCPYDLMIDGSQCGERSAYSKRSRRAVQCYL</sequence>
<gene>
    <name evidence="3" type="ORF">C7441_107180</name>
</gene>
<dbReference type="OrthoDB" id="7433551at2"/>
<dbReference type="SMART" id="SM00287">
    <property type="entry name" value="SH3b"/>
    <property type="match status" value="1"/>
</dbReference>
<comment type="caution">
    <text evidence="3">The sequence shown here is derived from an EMBL/GenBank/DDBJ whole genome shotgun (WGS) entry which is preliminary data.</text>
</comment>
<dbReference type="Gene3D" id="2.30.30.40">
    <property type="entry name" value="SH3 Domains"/>
    <property type="match status" value="1"/>
</dbReference>
<feature type="compositionally biased region" description="Low complexity" evidence="1">
    <location>
        <begin position="52"/>
        <end position="74"/>
    </location>
</feature>
<dbReference type="InterPro" id="IPR003646">
    <property type="entry name" value="SH3-like_bac-type"/>
</dbReference>
<feature type="region of interest" description="Disordered" evidence="1">
    <location>
        <begin position="28"/>
        <end position="102"/>
    </location>
</feature>